<evidence type="ECO:0000256" key="3">
    <source>
        <dbReference type="SAM" id="SignalP"/>
    </source>
</evidence>
<keyword evidence="3" id="KW-0732">Signal</keyword>
<feature type="coiled-coil region" evidence="1">
    <location>
        <begin position="166"/>
        <end position="204"/>
    </location>
</feature>
<organism evidence="4 5">
    <name type="scientific">Ancylomarina salipaludis</name>
    <dbReference type="NCBI Taxonomy" id="2501299"/>
    <lineage>
        <taxon>Bacteria</taxon>
        <taxon>Pseudomonadati</taxon>
        <taxon>Bacteroidota</taxon>
        <taxon>Bacteroidia</taxon>
        <taxon>Marinilabiliales</taxon>
        <taxon>Marinifilaceae</taxon>
        <taxon>Ancylomarina</taxon>
    </lineage>
</organism>
<feature type="region of interest" description="Disordered" evidence="2">
    <location>
        <begin position="135"/>
        <end position="154"/>
    </location>
</feature>
<evidence type="ECO:0000256" key="1">
    <source>
        <dbReference type="SAM" id="Coils"/>
    </source>
</evidence>
<dbReference type="Gene3D" id="1.20.120.1490">
    <property type="match status" value="2"/>
</dbReference>
<protein>
    <submittedName>
        <fullName evidence="4">Periplasmic heavy metal sensor</fullName>
    </submittedName>
</protein>
<dbReference type="Proteomes" id="UP000289703">
    <property type="component" value="Unassembled WGS sequence"/>
</dbReference>
<name>A0A4Q1JLI7_9BACT</name>
<proteinExistence type="predicted"/>
<feature type="signal peptide" evidence="3">
    <location>
        <begin position="1"/>
        <end position="22"/>
    </location>
</feature>
<dbReference type="InterPro" id="IPR025961">
    <property type="entry name" value="Metal_resist"/>
</dbReference>
<gene>
    <name evidence="4" type="ORF">EO244_07860</name>
</gene>
<dbReference type="RefSeq" id="WP_129254115.1">
    <property type="nucleotide sequence ID" value="NZ_SAXA01000006.1"/>
</dbReference>
<evidence type="ECO:0000313" key="4">
    <source>
        <dbReference type="EMBL" id="RXQ94957.1"/>
    </source>
</evidence>
<dbReference type="AlphaFoldDB" id="A0A4Q1JLI7"/>
<feature type="chain" id="PRO_5020607537" evidence="3">
    <location>
        <begin position="23"/>
        <end position="269"/>
    </location>
</feature>
<keyword evidence="1" id="KW-0175">Coiled coil</keyword>
<dbReference type="OrthoDB" id="1116055at2"/>
<dbReference type="EMBL" id="SAXA01000006">
    <property type="protein sequence ID" value="RXQ94957.1"/>
    <property type="molecule type" value="Genomic_DNA"/>
</dbReference>
<dbReference type="Pfam" id="PF13801">
    <property type="entry name" value="Metal_resist"/>
    <property type="match status" value="2"/>
</dbReference>
<accession>A0A4Q1JLI7</accession>
<evidence type="ECO:0000313" key="5">
    <source>
        <dbReference type="Proteomes" id="UP000289703"/>
    </source>
</evidence>
<sequence>MKTKITTCIVVALMLFSGMSQAQRRNRADRPQRACLQLTDEQKQELKAARIEFAKATIDVKNELNELKAYQRTLMSAENLDESKILENIDKITALKKQLMEEQINMKLATKGLWSDEQCNINNWGGDCPMMKDQHMRSGRGQMHRGEGAPQMSRKGKGFCNALGLTEKQQDQMKDLRMAHQNATQNLREEMQELRLKQKHLLNDEQPNKNAILSNLNRISAIQNQLAKERVKNQKEIRDILDKDQLVLFLSRPYNMHKNGKARMQRCFK</sequence>
<comment type="caution">
    <text evidence="4">The sequence shown here is derived from an EMBL/GenBank/DDBJ whole genome shotgun (WGS) entry which is preliminary data.</text>
</comment>
<keyword evidence="5" id="KW-1185">Reference proteome</keyword>
<reference evidence="4 5" key="1">
    <citation type="submission" date="2019-01" db="EMBL/GenBank/DDBJ databases">
        <title>Ancylomarina salipaludis sp. nov., isolated from a salt marsh.</title>
        <authorList>
            <person name="Yoon J.-H."/>
        </authorList>
    </citation>
    <scope>NUCLEOTIDE SEQUENCE [LARGE SCALE GENOMIC DNA]</scope>
    <source>
        <strain evidence="4 5">SHSM-M15</strain>
    </source>
</reference>
<evidence type="ECO:0000256" key="2">
    <source>
        <dbReference type="SAM" id="MobiDB-lite"/>
    </source>
</evidence>